<gene>
    <name evidence="2" type="ORF">JCM19294_933</name>
</gene>
<evidence type="ECO:0000259" key="1">
    <source>
        <dbReference type="Pfam" id="PF13480"/>
    </source>
</evidence>
<dbReference type="SUPFAM" id="SSF55729">
    <property type="entry name" value="Acyl-CoA N-acyltransferases (Nat)"/>
    <property type="match status" value="1"/>
</dbReference>
<comment type="caution">
    <text evidence="2">The sequence shown here is derived from an EMBL/GenBank/DDBJ whole genome shotgun (WGS) entry which is preliminary data.</text>
</comment>
<dbReference type="eggNOG" id="COG3146">
    <property type="taxonomic scope" value="Bacteria"/>
</dbReference>
<dbReference type="InterPro" id="IPR016181">
    <property type="entry name" value="Acyl_CoA_acyltransferase"/>
</dbReference>
<dbReference type="AlphaFoldDB" id="A0A090Q5C7"/>
<protein>
    <recommendedName>
        <fullName evidence="1">BioF2-like acetyltransferase domain-containing protein</fullName>
    </recommendedName>
</protein>
<dbReference type="Proteomes" id="UP000029221">
    <property type="component" value="Unassembled WGS sequence"/>
</dbReference>
<dbReference type="InterPro" id="IPR038740">
    <property type="entry name" value="BioF2-like_GNAT_dom"/>
</dbReference>
<dbReference type="Pfam" id="PF13480">
    <property type="entry name" value="Acetyltransf_6"/>
    <property type="match status" value="1"/>
</dbReference>
<dbReference type="STRING" id="319236.BST91_07060"/>
<proteinExistence type="predicted"/>
<feature type="domain" description="BioF2-like acetyltransferase" evidence="1">
    <location>
        <begin position="162"/>
        <end position="248"/>
    </location>
</feature>
<evidence type="ECO:0000313" key="3">
    <source>
        <dbReference type="Proteomes" id="UP000029221"/>
    </source>
</evidence>
<accession>A0A090Q5C7</accession>
<evidence type="ECO:0000313" key="2">
    <source>
        <dbReference type="EMBL" id="GAK98299.1"/>
    </source>
</evidence>
<organism evidence="2 3">
    <name type="scientific">Nonlabens tegetincola</name>
    <dbReference type="NCBI Taxonomy" id="323273"/>
    <lineage>
        <taxon>Bacteria</taxon>
        <taxon>Pseudomonadati</taxon>
        <taxon>Bacteroidota</taxon>
        <taxon>Flavobacteriia</taxon>
        <taxon>Flavobacteriales</taxon>
        <taxon>Flavobacteriaceae</taxon>
        <taxon>Nonlabens</taxon>
    </lineage>
</organism>
<keyword evidence="3" id="KW-1185">Reference proteome</keyword>
<sequence>MEYHEDRFNDYSLMVYRSQTLIAVLPGNRVGDKWYSHQGLTYGGIILDQELSKDVLKQVMNQVVSYLISNEIKDIYIKQPFNSYSQINRFINEIIEVMDFQPFQRVNNAYLELNVDLSISSKRTAGYRNGNWNDLIFKENDNWGEFWNQVLVPLLQHKYAASPVHSLQEIEELKSKFPEEIQLYTVSNQEGIIAGVVIFIKGNIARAQYMASTIEARSLRAMDFLYLETIEVLRQCNITKYDLGAVDDPNGGINKGLAKNKKEMGASFETQTVCTLNHIENKKNQR</sequence>
<dbReference type="Gene3D" id="3.40.630.30">
    <property type="match status" value="1"/>
</dbReference>
<name>A0A090Q5C7_9FLAO</name>
<reference evidence="2" key="1">
    <citation type="journal article" date="2014" name="Genome Announc.">
        <title>Draft Genome Sequences of Marine Flavobacterium Nonlabens Strains NR17, NR24, NR27, NR32, NR33, and Ara13.</title>
        <authorList>
            <person name="Nakanishi M."/>
            <person name="Meirelles P."/>
            <person name="Suzuki R."/>
            <person name="Takatani N."/>
            <person name="Mino S."/>
            <person name="Suda W."/>
            <person name="Oshima K."/>
            <person name="Hattori M."/>
            <person name="Ohkuma M."/>
            <person name="Hosokawa M."/>
            <person name="Miyashita K."/>
            <person name="Thompson F.L."/>
            <person name="Niwa A."/>
            <person name="Sawabe T."/>
            <person name="Sawabe T."/>
        </authorList>
    </citation>
    <scope>NUCLEOTIDE SEQUENCE [LARGE SCALE GENOMIC DNA]</scope>
    <source>
        <strain evidence="2">JCM 19294</strain>
    </source>
</reference>
<dbReference type="EMBL" id="BBML01000010">
    <property type="protein sequence ID" value="GAK98299.1"/>
    <property type="molecule type" value="Genomic_DNA"/>
</dbReference>